<gene>
    <name evidence="9" type="ORF">R1flu_015712</name>
</gene>
<comment type="subcellular location">
    <subcellularLocation>
        <location evidence="1">Golgi apparatus membrane</location>
        <topology evidence="1">Single-pass membrane protein</topology>
    </subcellularLocation>
</comment>
<dbReference type="PANTHER" id="PTHR13481">
    <property type="entry name" value="SREBP REGULATING GENE PROTEIN"/>
    <property type="match status" value="1"/>
</dbReference>
<sequence>MTSKVPTELVINSGAVQSASESHTSWSPLCNSTVQGRHLRSDDRGYVCSIRGLNPRTGCCIEESMRYSYIQRVGDVINAVLTLLNTSEMAVLRVKSRCRHNSASLIHENAYVSNEHHCFVPKEQYPVEDEEAERGDTDFGDLPIVISSKQGQSCESACGERQKACKLSMLPALNKCLVLKKYLGSREACIASTGADQPSEVVKTAPKHMVVQFFLDYVLIKLRRRKAER</sequence>
<accession>A0ABD1YK77</accession>
<organism evidence="9 10">
    <name type="scientific">Riccia fluitans</name>
    <dbReference type="NCBI Taxonomy" id="41844"/>
    <lineage>
        <taxon>Eukaryota</taxon>
        <taxon>Viridiplantae</taxon>
        <taxon>Streptophyta</taxon>
        <taxon>Embryophyta</taxon>
        <taxon>Marchantiophyta</taxon>
        <taxon>Marchantiopsida</taxon>
        <taxon>Marchantiidae</taxon>
        <taxon>Marchantiales</taxon>
        <taxon>Ricciaceae</taxon>
        <taxon>Riccia</taxon>
    </lineage>
</organism>
<keyword evidence="5" id="KW-0472">Membrane</keyword>
<name>A0ABD1YK77_9MARC</name>
<evidence type="ECO:0000256" key="6">
    <source>
        <dbReference type="ARBA" id="ARBA00023180"/>
    </source>
</evidence>
<dbReference type="PANTHER" id="PTHR13481:SF0">
    <property type="entry name" value="SREBP REGULATING GENE PROTEIN"/>
    <property type="match status" value="1"/>
</dbReference>
<evidence type="ECO:0000256" key="8">
    <source>
        <dbReference type="ARBA" id="ARBA00023485"/>
    </source>
</evidence>
<reference evidence="9 10" key="1">
    <citation type="submission" date="2024-09" db="EMBL/GenBank/DDBJ databases">
        <title>Chromosome-scale assembly of Riccia fluitans.</title>
        <authorList>
            <person name="Paukszto L."/>
            <person name="Sawicki J."/>
            <person name="Karawczyk K."/>
            <person name="Piernik-Szablinska J."/>
            <person name="Szczecinska M."/>
            <person name="Mazdziarz M."/>
        </authorList>
    </citation>
    <scope>NUCLEOTIDE SEQUENCE [LARGE SCALE GENOMIC DNA]</scope>
    <source>
        <strain evidence="9">Rf_01</strain>
        <tissue evidence="9">Aerial parts of the thallus</tissue>
    </source>
</reference>
<keyword evidence="6" id="KW-0325">Glycoprotein</keyword>
<dbReference type="Pfam" id="PF10218">
    <property type="entry name" value="SPRING1"/>
    <property type="match status" value="1"/>
</dbReference>
<evidence type="ECO:0000256" key="4">
    <source>
        <dbReference type="ARBA" id="ARBA00023034"/>
    </source>
</evidence>
<evidence type="ECO:0000256" key="3">
    <source>
        <dbReference type="ARBA" id="ARBA00022989"/>
    </source>
</evidence>
<evidence type="ECO:0000313" key="9">
    <source>
        <dbReference type="EMBL" id="KAL2631026.1"/>
    </source>
</evidence>
<dbReference type="InterPro" id="IPR019352">
    <property type="entry name" value="SPRING1"/>
</dbReference>
<comment type="similarity">
    <text evidence="7">Belongs to the SPRING family.</text>
</comment>
<keyword evidence="2" id="KW-0812">Transmembrane</keyword>
<dbReference type="GO" id="GO:0000139">
    <property type="term" value="C:Golgi membrane"/>
    <property type="evidence" value="ECO:0007669"/>
    <property type="project" value="UniProtKB-SubCell"/>
</dbReference>
<protein>
    <recommendedName>
        <fullName evidence="8">SREBP regulating gene protein</fullName>
    </recommendedName>
</protein>
<proteinExistence type="inferred from homology"/>
<evidence type="ECO:0000256" key="5">
    <source>
        <dbReference type="ARBA" id="ARBA00023136"/>
    </source>
</evidence>
<dbReference type="EMBL" id="JBHFFA010000004">
    <property type="protein sequence ID" value="KAL2631026.1"/>
    <property type="molecule type" value="Genomic_DNA"/>
</dbReference>
<keyword evidence="10" id="KW-1185">Reference proteome</keyword>
<dbReference type="Proteomes" id="UP001605036">
    <property type="component" value="Unassembled WGS sequence"/>
</dbReference>
<evidence type="ECO:0000256" key="2">
    <source>
        <dbReference type="ARBA" id="ARBA00022692"/>
    </source>
</evidence>
<comment type="caution">
    <text evidence="9">The sequence shown here is derived from an EMBL/GenBank/DDBJ whole genome shotgun (WGS) entry which is preliminary data.</text>
</comment>
<evidence type="ECO:0000256" key="1">
    <source>
        <dbReference type="ARBA" id="ARBA00004194"/>
    </source>
</evidence>
<dbReference type="AlphaFoldDB" id="A0ABD1YK77"/>
<keyword evidence="3" id="KW-1133">Transmembrane helix</keyword>
<keyword evidence="4" id="KW-0333">Golgi apparatus</keyword>
<evidence type="ECO:0000256" key="7">
    <source>
        <dbReference type="ARBA" id="ARBA00023461"/>
    </source>
</evidence>
<evidence type="ECO:0000313" key="10">
    <source>
        <dbReference type="Proteomes" id="UP001605036"/>
    </source>
</evidence>